<dbReference type="GO" id="GO:0003677">
    <property type="term" value="F:DNA binding"/>
    <property type="evidence" value="ECO:0007669"/>
    <property type="project" value="InterPro"/>
</dbReference>
<dbReference type="InterPro" id="IPR007159">
    <property type="entry name" value="SpoVT-AbrB_dom"/>
</dbReference>
<dbReference type="NCBIfam" id="TIGR01439">
    <property type="entry name" value="lp_hng_hel_AbrB"/>
    <property type="match status" value="1"/>
</dbReference>
<dbReference type="Pfam" id="PF04014">
    <property type="entry name" value="MazE_antitoxin"/>
    <property type="match status" value="1"/>
</dbReference>
<sequence>MRITTKGQVTIPKEIRESMGLLPQTEVEFVTRRGNVYLRKKAKGATRRGRDLIKSMRGKATVKMTTDEIMALTRKAS</sequence>
<dbReference type="InterPro" id="IPR037914">
    <property type="entry name" value="SpoVT-AbrB_sf"/>
</dbReference>
<name>A0A3B1C1W5_9ZZZZ</name>
<protein>
    <recommendedName>
        <fullName evidence="1">SpoVT-AbrB domain-containing protein</fullName>
    </recommendedName>
</protein>
<organism evidence="2">
    <name type="scientific">hydrothermal vent metagenome</name>
    <dbReference type="NCBI Taxonomy" id="652676"/>
    <lineage>
        <taxon>unclassified sequences</taxon>
        <taxon>metagenomes</taxon>
        <taxon>ecological metagenomes</taxon>
    </lineage>
</organism>
<evidence type="ECO:0000313" key="2">
    <source>
        <dbReference type="EMBL" id="VAX16870.1"/>
    </source>
</evidence>
<gene>
    <name evidence="2" type="ORF">MNBD_NITROSPINAE03-579</name>
</gene>
<dbReference type="AlphaFoldDB" id="A0A3B1C1W5"/>
<dbReference type="EMBL" id="UOGB01000070">
    <property type="protein sequence ID" value="VAX16870.1"/>
    <property type="molecule type" value="Genomic_DNA"/>
</dbReference>
<feature type="domain" description="SpoVT-AbrB" evidence="1">
    <location>
        <begin position="1"/>
        <end position="43"/>
    </location>
</feature>
<evidence type="ECO:0000259" key="1">
    <source>
        <dbReference type="PROSITE" id="PS51740"/>
    </source>
</evidence>
<dbReference type="Gene3D" id="2.10.260.10">
    <property type="match status" value="1"/>
</dbReference>
<reference evidence="2" key="1">
    <citation type="submission" date="2018-06" db="EMBL/GenBank/DDBJ databases">
        <authorList>
            <person name="Zhirakovskaya E."/>
        </authorList>
    </citation>
    <scope>NUCLEOTIDE SEQUENCE</scope>
</reference>
<proteinExistence type="predicted"/>
<dbReference type="PROSITE" id="PS51740">
    <property type="entry name" value="SPOVT_ABRB"/>
    <property type="match status" value="1"/>
</dbReference>
<dbReference type="SUPFAM" id="SSF89447">
    <property type="entry name" value="AbrB/MazE/MraZ-like"/>
    <property type="match status" value="1"/>
</dbReference>
<dbReference type="SMART" id="SM00966">
    <property type="entry name" value="SpoVT_AbrB"/>
    <property type="match status" value="1"/>
</dbReference>
<accession>A0A3B1C1W5</accession>